<dbReference type="RefSeq" id="WP_118877809.1">
    <property type="nucleotide sequence ID" value="NZ_QWEI01000019.1"/>
</dbReference>
<proteinExistence type="predicted"/>
<sequence>MRFNYNRLKAERVAKGFTVQDMANVLGVTKGTYSKKENGKLPVTVDDFVVISNKLEIPIDHINIFFTLNVSKMATNTI</sequence>
<dbReference type="AlphaFoldDB" id="A0A396S2G5"/>
<evidence type="ECO:0000313" key="2">
    <source>
        <dbReference type="EMBL" id="RHW31116.1"/>
    </source>
</evidence>
<organism evidence="2 3">
    <name type="scientific">Ureibacillus yapensis</name>
    <dbReference type="NCBI Taxonomy" id="2304605"/>
    <lineage>
        <taxon>Bacteria</taxon>
        <taxon>Bacillati</taxon>
        <taxon>Bacillota</taxon>
        <taxon>Bacilli</taxon>
        <taxon>Bacillales</taxon>
        <taxon>Caryophanaceae</taxon>
        <taxon>Ureibacillus</taxon>
    </lineage>
</organism>
<evidence type="ECO:0000313" key="3">
    <source>
        <dbReference type="Proteomes" id="UP000265692"/>
    </source>
</evidence>
<dbReference type="Gene3D" id="1.10.260.40">
    <property type="entry name" value="lambda repressor-like DNA-binding domains"/>
    <property type="match status" value="1"/>
</dbReference>
<dbReference type="PROSITE" id="PS50943">
    <property type="entry name" value="HTH_CROC1"/>
    <property type="match status" value="1"/>
</dbReference>
<dbReference type="InterPro" id="IPR001387">
    <property type="entry name" value="Cro/C1-type_HTH"/>
</dbReference>
<evidence type="ECO:0000259" key="1">
    <source>
        <dbReference type="PROSITE" id="PS50943"/>
    </source>
</evidence>
<feature type="domain" description="HTH cro/C1-type" evidence="1">
    <location>
        <begin position="8"/>
        <end position="62"/>
    </location>
</feature>
<dbReference type="SUPFAM" id="SSF47413">
    <property type="entry name" value="lambda repressor-like DNA-binding domains"/>
    <property type="match status" value="1"/>
</dbReference>
<dbReference type="Pfam" id="PF01381">
    <property type="entry name" value="HTH_3"/>
    <property type="match status" value="1"/>
</dbReference>
<dbReference type="Proteomes" id="UP000265692">
    <property type="component" value="Unassembled WGS sequence"/>
</dbReference>
<name>A0A396S2G5_9BACL</name>
<dbReference type="SMART" id="SM00530">
    <property type="entry name" value="HTH_XRE"/>
    <property type="match status" value="1"/>
</dbReference>
<dbReference type="InterPro" id="IPR010982">
    <property type="entry name" value="Lambda_DNA-bd_dom_sf"/>
</dbReference>
<dbReference type="GO" id="GO:0003677">
    <property type="term" value="F:DNA binding"/>
    <property type="evidence" value="ECO:0007669"/>
    <property type="project" value="InterPro"/>
</dbReference>
<reference evidence="2 3" key="1">
    <citation type="submission" date="2018-08" db="EMBL/GenBank/DDBJ databases">
        <title>Lysinibacillus sp. YLB-03 draft genome sequence.</title>
        <authorList>
            <person name="Yu L."/>
        </authorList>
    </citation>
    <scope>NUCLEOTIDE SEQUENCE [LARGE SCALE GENOMIC DNA]</scope>
    <source>
        <strain evidence="2 3">YLB-03</strain>
    </source>
</reference>
<comment type="caution">
    <text evidence="2">The sequence shown here is derived from an EMBL/GenBank/DDBJ whole genome shotgun (WGS) entry which is preliminary data.</text>
</comment>
<gene>
    <name evidence="2" type="ORF">D1B33_18080</name>
</gene>
<accession>A0A396S2G5</accession>
<dbReference type="CDD" id="cd00093">
    <property type="entry name" value="HTH_XRE"/>
    <property type="match status" value="1"/>
</dbReference>
<dbReference type="EMBL" id="QWEI01000019">
    <property type="protein sequence ID" value="RHW31116.1"/>
    <property type="molecule type" value="Genomic_DNA"/>
</dbReference>
<dbReference type="OrthoDB" id="2971638at2"/>
<protein>
    <submittedName>
        <fullName evidence="2">XRE family transcriptional regulator</fullName>
    </submittedName>
</protein>
<keyword evidence="3" id="KW-1185">Reference proteome</keyword>